<sequence length="226" mass="24571">MSADYDNGSIQSPSTSLALALNAFIPSVFESEHGSSPHFDLRHDTIAVRLRLAPSQDRPSSIILASTSLCSGEHDEAWPPRLTLYMYLAQAKRKVEREAQIRQKRQGTMLGLDGPALAFQITGWAKAVTKPSLWPGSAQPISAWLGLAHGSRMQQGTAAIAVKKLDEFENPSRKHKAPAKHKQAIMDVANTDADDTDFTASSAEYGSEDPSDATEISNEEVQNILT</sequence>
<dbReference type="EMBL" id="JAGFNK010000174">
    <property type="protein sequence ID" value="KAI9461848.1"/>
    <property type="molecule type" value="Genomic_DNA"/>
</dbReference>
<gene>
    <name evidence="1" type="ORF">F5148DRAFT_1369094</name>
</gene>
<proteinExistence type="predicted"/>
<keyword evidence="2" id="KW-1185">Reference proteome</keyword>
<name>A0ACC0U620_9AGAM</name>
<dbReference type="Proteomes" id="UP001207468">
    <property type="component" value="Unassembled WGS sequence"/>
</dbReference>
<evidence type="ECO:0000313" key="2">
    <source>
        <dbReference type="Proteomes" id="UP001207468"/>
    </source>
</evidence>
<protein>
    <submittedName>
        <fullName evidence="1">Uncharacterized protein</fullName>
    </submittedName>
</protein>
<evidence type="ECO:0000313" key="1">
    <source>
        <dbReference type="EMBL" id="KAI9461848.1"/>
    </source>
</evidence>
<reference evidence="1" key="1">
    <citation type="submission" date="2021-03" db="EMBL/GenBank/DDBJ databases">
        <title>Evolutionary priming and transition to the ectomycorrhizal habit in an iconic lineage of mushroom-forming fungi: is preadaptation a requirement?</title>
        <authorList>
            <consortium name="DOE Joint Genome Institute"/>
            <person name="Looney B.P."/>
            <person name="Miyauchi S."/>
            <person name="Morin E."/>
            <person name="Drula E."/>
            <person name="Courty P.E."/>
            <person name="Chicoki N."/>
            <person name="Fauchery L."/>
            <person name="Kohler A."/>
            <person name="Kuo A."/>
            <person name="LaButti K."/>
            <person name="Pangilinan J."/>
            <person name="Lipzen A."/>
            <person name="Riley R."/>
            <person name="Andreopoulos W."/>
            <person name="He G."/>
            <person name="Johnson J."/>
            <person name="Barry K.W."/>
            <person name="Grigoriev I.V."/>
            <person name="Nagy L."/>
            <person name="Hibbett D."/>
            <person name="Henrissat B."/>
            <person name="Matheny P.B."/>
            <person name="Labbe J."/>
            <person name="Martin A.F."/>
        </authorList>
    </citation>
    <scope>NUCLEOTIDE SEQUENCE</scope>
    <source>
        <strain evidence="1">BPL698</strain>
    </source>
</reference>
<accession>A0ACC0U620</accession>
<comment type="caution">
    <text evidence="1">The sequence shown here is derived from an EMBL/GenBank/DDBJ whole genome shotgun (WGS) entry which is preliminary data.</text>
</comment>
<organism evidence="1 2">
    <name type="scientific">Russula earlei</name>
    <dbReference type="NCBI Taxonomy" id="71964"/>
    <lineage>
        <taxon>Eukaryota</taxon>
        <taxon>Fungi</taxon>
        <taxon>Dikarya</taxon>
        <taxon>Basidiomycota</taxon>
        <taxon>Agaricomycotina</taxon>
        <taxon>Agaricomycetes</taxon>
        <taxon>Russulales</taxon>
        <taxon>Russulaceae</taxon>
        <taxon>Russula</taxon>
    </lineage>
</organism>